<dbReference type="InterPro" id="IPR013083">
    <property type="entry name" value="Znf_RING/FYVE/PHD"/>
</dbReference>
<dbReference type="Proteomes" id="UP001296104">
    <property type="component" value="Unassembled WGS sequence"/>
</dbReference>
<dbReference type="GO" id="GO:0016567">
    <property type="term" value="P:protein ubiquitination"/>
    <property type="evidence" value="ECO:0007669"/>
    <property type="project" value="InterPro"/>
</dbReference>
<keyword evidence="4" id="KW-0479">Metal-binding</keyword>
<dbReference type="Gene3D" id="3.30.40.10">
    <property type="entry name" value="Zinc/RING finger domain, C3HC4 (zinc finger)"/>
    <property type="match status" value="1"/>
</dbReference>
<proteinExistence type="predicted"/>
<evidence type="ECO:0000256" key="1">
    <source>
        <dbReference type="ARBA" id="ARBA00001798"/>
    </source>
</evidence>
<dbReference type="Pfam" id="PF01485">
    <property type="entry name" value="IBR"/>
    <property type="match status" value="1"/>
</dbReference>
<keyword evidence="8" id="KW-0862">Zinc</keyword>
<feature type="region of interest" description="Disordered" evidence="9">
    <location>
        <begin position="1"/>
        <end position="32"/>
    </location>
</feature>
<evidence type="ECO:0000256" key="2">
    <source>
        <dbReference type="ARBA" id="ARBA00012251"/>
    </source>
</evidence>
<dbReference type="SUPFAM" id="SSF57850">
    <property type="entry name" value="RING/U-box"/>
    <property type="match status" value="1"/>
</dbReference>
<evidence type="ECO:0000256" key="9">
    <source>
        <dbReference type="SAM" id="MobiDB-lite"/>
    </source>
</evidence>
<keyword evidence="12" id="KW-1185">Reference proteome</keyword>
<dbReference type="EC" id="2.3.2.31" evidence="2"/>
<dbReference type="GO" id="GO:0008270">
    <property type="term" value="F:zinc ion binding"/>
    <property type="evidence" value="ECO:0007669"/>
    <property type="project" value="UniProtKB-KW"/>
</dbReference>
<keyword evidence="7" id="KW-0833">Ubl conjugation pathway</keyword>
<feature type="domain" description="RING-type" evidence="10">
    <location>
        <begin position="40"/>
        <end position="278"/>
    </location>
</feature>
<dbReference type="InterPro" id="IPR002867">
    <property type="entry name" value="IBR_dom"/>
</dbReference>
<evidence type="ECO:0000256" key="7">
    <source>
        <dbReference type="ARBA" id="ARBA00022786"/>
    </source>
</evidence>
<dbReference type="PANTHER" id="PTHR11685">
    <property type="entry name" value="RBR FAMILY RING FINGER AND IBR DOMAIN-CONTAINING"/>
    <property type="match status" value="1"/>
</dbReference>
<dbReference type="CDD" id="cd20335">
    <property type="entry name" value="BRcat_RBR"/>
    <property type="match status" value="1"/>
</dbReference>
<keyword evidence="3" id="KW-0808">Transferase</keyword>
<dbReference type="SMART" id="SM00647">
    <property type="entry name" value="IBR"/>
    <property type="match status" value="2"/>
</dbReference>
<dbReference type="AlphaFoldDB" id="A0AAI8Z0V3"/>
<gene>
    <name evidence="11" type="ORF">LECACI_7A005536</name>
</gene>
<dbReference type="Pfam" id="PF22191">
    <property type="entry name" value="IBR_1"/>
    <property type="match status" value="1"/>
</dbReference>
<keyword evidence="5" id="KW-0677">Repeat</keyword>
<evidence type="ECO:0000259" key="10">
    <source>
        <dbReference type="PROSITE" id="PS51873"/>
    </source>
</evidence>
<dbReference type="GO" id="GO:0061630">
    <property type="term" value="F:ubiquitin protein ligase activity"/>
    <property type="evidence" value="ECO:0007669"/>
    <property type="project" value="UniProtKB-EC"/>
</dbReference>
<evidence type="ECO:0000256" key="3">
    <source>
        <dbReference type="ARBA" id="ARBA00022679"/>
    </source>
</evidence>
<keyword evidence="6" id="KW-0863">Zinc-finger</keyword>
<name>A0AAI8Z0V3_9PEZI</name>
<dbReference type="InterPro" id="IPR031127">
    <property type="entry name" value="E3_UB_ligase_RBR"/>
</dbReference>
<comment type="caution">
    <text evidence="11">The sequence shown here is derived from an EMBL/GenBank/DDBJ whole genome shotgun (WGS) entry which is preliminary data.</text>
</comment>
<comment type="catalytic activity">
    <reaction evidence="1">
        <text>[E2 ubiquitin-conjugating enzyme]-S-ubiquitinyl-L-cysteine + [acceptor protein]-L-lysine = [E2 ubiquitin-conjugating enzyme]-L-cysteine + [acceptor protein]-N(6)-ubiquitinyl-L-lysine.</text>
        <dbReference type="EC" id="2.3.2.31"/>
    </reaction>
</comment>
<dbReference type="EMBL" id="CAVMBE010000036">
    <property type="protein sequence ID" value="CAK4030378.1"/>
    <property type="molecule type" value="Genomic_DNA"/>
</dbReference>
<dbReference type="PROSITE" id="PS51873">
    <property type="entry name" value="TRIAD"/>
    <property type="match status" value="1"/>
</dbReference>
<sequence length="283" mass="32793">MDPYQSPGHGIKREATDVFRSPTPPPSQEPPAKRIKIKLERRECAICAEDTAINRFPRAPHENANTHDRGVCFKCWERHLHSEIETRKWNELSCPQCGQILQCHEIEKLNTSFGQKILPEWLEKAVRDFCETDKSDASVEWKECPSASCGWGCYIIKGDGDIFKCHKCEYRHCLACDAPMHFDETCKSFQARRRRREELKKEEELSKEMVEQTSKPCPNCKVPLYKYVGCDHVRCKRCNHEFCYVCFAPYAGPDGIWGPRGNGAHKESCKYSPHRLPSYRPPR</sequence>
<evidence type="ECO:0000256" key="6">
    <source>
        <dbReference type="ARBA" id="ARBA00022771"/>
    </source>
</evidence>
<accession>A0AAI8Z0V3</accession>
<evidence type="ECO:0000313" key="12">
    <source>
        <dbReference type="Proteomes" id="UP001296104"/>
    </source>
</evidence>
<evidence type="ECO:0000256" key="4">
    <source>
        <dbReference type="ARBA" id="ARBA00022723"/>
    </source>
</evidence>
<evidence type="ECO:0000313" key="11">
    <source>
        <dbReference type="EMBL" id="CAK4030378.1"/>
    </source>
</evidence>
<protein>
    <recommendedName>
        <fullName evidence="2">RBR-type E3 ubiquitin transferase</fullName>
        <ecNumber evidence="2">2.3.2.31</ecNumber>
    </recommendedName>
</protein>
<dbReference type="InterPro" id="IPR044066">
    <property type="entry name" value="TRIAD_supradom"/>
</dbReference>
<evidence type="ECO:0000256" key="8">
    <source>
        <dbReference type="ARBA" id="ARBA00022833"/>
    </source>
</evidence>
<dbReference type="Gene3D" id="1.20.120.1750">
    <property type="match status" value="1"/>
</dbReference>
<evidence type="ECO:0000256" key="5">
    <source>
        <dbReference type="ARBA" id="ARBA00022737"/>
    </source>
</evidence>
<organism evidence="11 12">
    <name type="scientific">Lecanosticta acicola</name>
    <dbReference type="NCBI Taxonomy" id="111012"/>
    <lineage>
        <taxon>Eukaryota</taxon>
        <taxon>Fungi</taxon>
        <taxon>Dikarya</taxon>
        <taxon>Ascomycota</taxon>
        <taxon>Pezizomycotina</taxon>
        <taxon>Dothideomycetes</taxon>
        <taxon>Dothideomycetidae</taxon>
        <taxon>Mycosphaerellales</taxon>
        <taxon>Mycosphaerellaceae</taxon>
        <taxon>Lecanosticta</taxon>
    </lineage>
</organism>
<reference evidence="11" key="1">
    <citation type="submission" date="2023-11" db="EMBL/GenBank/DDBJ databases">
        <authorList>
            <person name="Alioto T."/>
            <person name="Alioto T."/>
            <person name="Gomez Garrido J."/>
        </authorList>
    </citation>
    <scope>NUCLEOTIDE SEQUENCE</scope>
</reference>